<comment type="caution">
    <text evidence="1">The sequence shown here is derived from an EMBL/GenBank/DDBJ whole genome shotgun (WGS) entry which is preliminary data.</text>
</comment>
<evidence type="ECO:0000313" key="1">
    <source>
        <dbReference type="EMBL" id="TVU26403.1"/>
    </source>
</evidence>
<name>A0A5J9URL3_9POAL</name>
<dbReference type="AlphaFoldDB" id="A0A5J9URL3"/>
<proteinExistence type="predicted"/>
<protein>
    <submittedName>
        <fullName evidence="1">Uncharacterized protein</fullName>
    </submittedName>
</protein>
<evidence type="ECO:0000313" key="2">
    <source>
        <dbReference type="Proteomes" id="UP000324897"/>
    </source>
</evidence>
<organism evidence="1 2">
    <name type="scientific">Eragrostis curvula</name>
    <name type="common">weeping love grass</name>
    <dbReference type="NCBI Taxonomy" id="38414"/>
    <lineage>
        <taxon>Eukaryota</taxon>
        <taxon>Viridiplantae</taxon>
        <taxon>Streptophyta</taxon>
        <taxon>Embryophyta</taxon>
        <taxon>Tracheophyta</taxon>
        <taxon>Spermatophyta</taxon>
        <taxon>Magnoliopsida</taxon>
        <taxon>Liliopsida</taxon>
        <taxon>Poales</taxon>
        <taxon>Poaceae</taxon>
        <taxon>PACMAD clade</taxon>
        <taxon>Chloridoideae</taxon>
        <taxon>Eragrostideae</taxon>
        <taxon>Eragrostidinae</taxon>
        <taxon>Eragrostis</taxon>
    </lineage>
</organism>
<dbReference type="Gramene" id="TVU26403">
    <property type="protein sequence ID" value="TVU26403"/>
    <property type="gene ID" value="EJB05_28949"/>
</dbReference>
<keyword evidence="2" id="KW-1185">Reference proteome</keyword>
<accession>A0A5J9URL3</accession>
<sequence length="160" mass="17541">MADDHRAHAPSQSSPSRALWPWVVTAAVPRFPREIPPRCRSGHLRDDDEVGGKQEAVVGLLDSGSCLGLDGSSNDKAEGGGAGIRWACDLGWKVWHVQLIVVGKREWCSSCANGFRYIESSFMLEVGLTECHGMPMQFWSQPFSPIEAARTDVATYHVSD</sequence>
<reference evidence="1 2" key="1">
    <citation type="journal article" date="2019" name="Sci. Rep.">
        <title>A high-quality genome of Eragrostis curvula grass provides insights into Poaceae evolution and supports new strategies to enhance forage quality.</title>
        <authorList>
            <person name="Carballo J."/>
            <person name="Santos B.A.C.M."/>
            <person name="Zappacosta D."/>
            <person name="Garbus I."/>
            <person name="Selva J.P."/>
            <person name="Gallo C.A."/>
            <person name="Diaz A."/>
            <person name="Albertini E."/>
            <person name="Caccamo M."/>
            <person name="Echenique V."/>
        </authorList>
    </citation>
    <scope>NUCLEOTIDE SEQUENCE [LARGE SCALE GENOMIC DNA]</scope>
    <source>
        <strain evidence="2">cv. Victoria</strain>
        <tissue evidence="1">Leaf</tissue>
    </source>
</reference>
<dbReference type="Proteomes" id="UP000324897">
    <property type="component" value="Chromosome 2"/>
</dbReference>
<gene>
    <name evidence="1" type="ORF">EJB05_28949</name>
</gene>
<dbReference type="EMBL" id="RWGY01000013">
    <property type="protein sequence ID" value="TVU26403.1"/>
    <property type="molecule type" value="Genomic_DNA"/>
</dbReference>